<keyword evidence="2" id="KW-0732">Signal</keyword>
<feature type="region of interest" description="Disordered" evidence="1">
    <location>
        <begin position="292"/>
        <end position="377"/>
    </location>
</feature>
<dbReference type="RefSeq" id="XP_006679743.1">
    <property type="nucleotide sequence ID" value="XM_006679680.1"/>
</dbReference>
<dbReference type="InParanoid" id="F4P4X0"/>
<evidence type="ECO:0000313" key="3">
    <source>
        <dbReference type="EMBL" id="EGF79981.1"/>
    </source>
</evidence>
<feature type="compositionally biased region" description="Basic and acidic residues" evidence="1">
    <location>
        <begin position="357"/>
        <end position="376"/>
    </location>
</feature>
<evidence type="ECO:0000256" key="2">
    <source>
        <dbReference type="SAM" id="SignalP"/>
    </source>
</evidence>
<feature type="chain" id="PRO_5003319799" evidence="2">
    <location>
        <begin position="19"/>
        <end position="393"/>
    </location>
</feature>
<proteinExistence type="predicted"/>
<dbReference type="AlphaFoldDB" id="F4P4X0"/>
<name>F4P4X0_BATDJ</name>
<sequence>MKSGFIAIVSMLVVASNAIPVLPEPSDDPQDKQKHSTGHESQTQNPAQLGCYFRTQSTSQSLLELELESAISECLGQGLDSDFSSYVETTRTCIGKMPISDENIPSTSSCAKSSSSTVESSISLAQKKLFDSFEACVEDKSSQKTSTSDQVLSICKLKTETAWKISSSNTNLKEHENGDSKRETSKTSQSFYNDKVEATPEDEDSEDDFEVISRETLRSSSSDEDDDIRVISRETLVEGNSDDDFEKIQTPECCDQFGDLLTSWFQNVFDDFELQNQLTEFKYLGMHSQSNGASKHLETDARDAGSNSASKHLETDARDAGSNSASKHLETDAQDTESNSASKHLETDTQDDESENSDEKTSEPKQQKKLAKKSDSLKAGVQYMVNWSFKNFN</sequence>
<reference evidence="3 4" key="1">
    <citation type="submission" date="2009-12" db="EMBL/GenBank/DDBJ databases">
        <title>The draft genome of Batrachochytrium dendrobatidis.</title>
        <authorList>
            <consortium name="US DOE Joint Genome Institute (JGI-PGF)"/>
            <person name="Kuo A."/>
            <person name="Salamov A."/>
            <person name="Schmutz J."/>
            <person name="Lucas S."/>
            <person name="Pitluck S."/>
            <person name="Rosenblum E."/>
            <person name="Stajich J."/>
            <person name="Eisen M."/>
            <person name="Grigoriev I.V."/>
        </authorList>
    </citation>
    <scope>NUCLEOTIDE SEQUENCE [LARGE SCALE GENOMIC DNA]</scope>
    <source>
        <strain evidence="4">JAM81 / FGSC 10211</strain>
    </source>
</reference>
<feature type="signal peptide" evidence="2">
    <location>
        <begin position="1"/>
        <end position="18"/>
    </location>
</feature>
<gene>
    <name evidence="3" type="ORF">BATDEDRAFT_89271</name>
</gene>
<organism evidence="3 4">
    <name type="scientific">Batrachochytrium dendrobatidis (strain JAM81 / FGSC 10211)</name>
    <name type="common">Frog chytrid fungus</name>
    <dbReference type="NCBI Taxonomy" id="684364"/>
    <lineage>
        <taxon>Eukaryota</taxon>
        <taxon>Fungi</taxon>
        <taxon>Fungi incertae sedis</taxon>
        <taxon>Chytridiomycota</taxon>
        <taxon>Chytridiomycota incertae sedis</taxon>
        <taxon>Chytridiomycetes</taxon>
        <taxon>Rhizophydiales</taxon>
        <taxon>Rhizophydiales incertae sedis</taxon>
        <taxon>Batrachochytrium</taxon>
    </lineage>
</organism>
<evidence type="ECO:0000256" key="1">
    <source>
        <dbReference type="SAM" id="MobiDB-lite"/>
    </source>
</evidence>
<dbReference type="GeneID" id="18243429"/>
<accession>F4P4X0</accession>
<evidence type="ECO:0000313" key="4">
    <source>
        <dbReference type="Proteomes" id="UP000007241"/>
    </source>
</evidence>
<feature type="compositionally biased region" description="Basic and acidic residues" evidence="1">
    <location>
        <begin position="172"/>
        <end position="185"/>
    </location>
</feature>
<dbReference type="HOGENOM" id="CLU_702051_0_0_1"/>
<dbReference type="Proteomes" id="UP000007241">
    <property type="component" value="Unassembled WGS sequence"/>
</dbReference>
<feature type="compositionally biased region" description="Basic and acidic residues" evidence="1">
    <location>
        <begin position="29"/>
        <end position="38"/>
    </location>
</feature>
<feature type="region of interest" description="Disordered" evidence="1">
    <location>
        <begin position="169"/>
        <end position="208"/>
    </location>
</feature>
<dbReference type="EMBL" id="GL882885">
    <property type="protein sequence ID" value="EGF79981.1"/>
    <property type="molecule type" value="Genomic_DNA"/>
</dbReference>
<feature type="region of interest" description="Disordered" evidence="1">
    <location>
        <begin position="22"/>
        <end position="47"/>
    </location>
</feature>
<protein>
    <submittedName>
        <fullName evidence="3">Uncharacterized protein</fullName>
    </submittedName>
</protein>
<feature type="compositionally biased region" description="Acidic residues" evidence="1">
    <location>
        <begin position="199"/>
        <end position="208"/>
    </location>
</feature>
<keyword evidence="4" id="KW-1185">Reference proteome</keyword>